<protein>
    <submittedName>
        <fullName evidence="2">Uncharacterized protein</fullName>
    </submittedName>
</protein>
<gene>
    <name evidence="2" type="ORF">EVAR_31555_1</name>
</gene>
<accession>A0A4C1V880</accession>
<evidence type="ECO:0000313" key="2">
    <source>
        <dbReference type="EMBL" id="GBP34686.1"/>
    </source>
</evidence>
<proteinExistence type="predicted"/>
<comment type="caution">
    <text evidence="2">The sequence shown here is derived from an EMBL/GenBank/DDBJ whole genome shotgun (WGS) entry which is preliminary data.</text>
</comment>
<evidence type="ECO:0000313" key="3">
    <source>
        <dbReference type="Proteomes" id="UP000299102"/>
    </source>
</evidence>
<evidence type="ECO:0000256" key="1">
    <source>
        <dbReference type="SAM" id="MobiDB-lite"/>
    </source>
</evidence>
<organism evidence="2 3">
    <name type="scientific">Eumeta variegata</name>
    <name type="common">Bagworm moth</name>
    <name type="synonym">Eumeta japonica</name>
    <dbReference type="NCBI Taxonomy" id="151549"/>
    <lineage>
        <taxon>Eukaryota</taxon>
        <taxon>Metazoa</taxon>
        <taxon>Ecdysozoa</taxon>
        <taxon>Arthropoda</taxon>
        <taxon>Hexapoda</taxon>
        <taxon>Insecta</taxon>
        <taxon>Pterygota</taxon>
        <taxon>Neoptera</taxon>
        <taxon>Endopterygota</taxon>
        <taxon>Lepidoptera</taxon>
        <taxon>Glossata</taxon>
        <taxon>Ditrysia</taxon>
        <taxon>Tineoidea</taxon>
        <taxon>Psychidae</taxon>
        <taxon>Oiketicinae</taxon>
        <taxon>Eumeta</taxon>
    </lineage>
</organism>
<name>A0A4C1V880_EUMVA</name>
<dbReference type="AlphaFoldDB" id="A0A4C1V880"/>
<keyword evidence="3" id="KW-1185">Reference proteome</keyword>
<feature type="region of interest" description="Disordered" evidence="1">
    <location>
        <begin position="22"/>
        <end position="43"/>
    </location>
</feature>
<sequence length="128" mass="14077">MSFIFSFVNNANEAISISVSAAHTPTKKPSESPPAADEHTVDTRDFNIPSHLAYWKALRPVRVEQGAATSRKNRSGLNKNHVHIVSSSEIESTMRLRSARRTAVRSGTEHASATSSTCRLHSVAYCRQ</sequence>
<reference evidence="2 3" key="1">
    <citation type="journal article" date="2019" name="Commun. Biol.">
        <title>The bagworm genome reveals a unique fibroin gene that provides high tensile strength.</title>
        <authorList>
            <person name="Kono N."/>
            <person name="Nakamura H."/>
            <person name="Ohtoshi R."/>
            <person name="Tomita M."/>
            <person name="Numata K."/>
            <person name="Arakawa K."/>
        </authorList>
    </citation>
    <scope>NUCLEOTIDE SEQUENCE [LARGE SCALE GENOMIC DNA]</scope>
</reference>
<dbReference type="Proteomes" id="UP000299102">
    <property type="component" value="Unassembled WGS sequence"/>
</dbReference>
<dbReference type="EMBL" id="BGZK01000292">
    <property type="protein sequence ID" value="GBP34686.1"/>
    <property type="molecule type" value="Genomic_DNA"/>
</dbReference>